<name>A0A8H9FYL7_9SPHI</name>
<reference evidence="2" key="2">
    <citation type="submission" date="2020-09" db="EMBL/GenBank/DDBJ databases">
        <authorList>
            <person name="Sun Q."/>
            <person name="Zhou Y."/>
        </authorList>
    </citation>
    <scope>NUCLEOTIDE SEQUENCE</scope>
    <source>
        <strain evidence="2">CGMCC 1.15966</strain>
    </source>
</reference>
<dbReference type="Proteomes" id="UP000614460">
    <property type="component" value="Unassembled WGS sequence"/>
</dbReference>
<gene>
    <name evidence="2" type="ORF">GCM10011516_14530</name>
</gene>
<dbReference type="InterPro" id="IPR003346">
    <property type="entry name" value="Transposase_20"/>
</dbReference>
<organism evidence="2 3">
    <name type="scientific">Sphingobacterium cellulitidis</name>
    <dbReference type="NCBI Taxonomy" id="1768011"/>
    <lineage>
        <taxon>Bacteria</taxon>
        <taxon>Pseudomonadati</taxon>
        <taxon>Bacteroidota</taxon>
        <taxon>Sphingobacteriia</taxon>
        <taxon>Sphingobacteriales</taxon>
        <taxon>Sphingobacteriaceae</taxon>
        <taxon>Sphingobacterium</taxon>
    </lineage>
</organism>
<dbReference type="RefSeq" id="WP_229678292.1">
    <property type="nucleotide sequence ID" value="NZ_BMKM01000003.1"/>
</dbReference>
<keyword evidence="3" id="KW-1185">Reference proteome</keyword>
<dbReference type="InterPro" id="IPR047650">
    <property type="entry name" value="Transpos_IS110"/>
</dbReference>
<proteinExistence type="predicted"/>
<dbReference type="GO" id="GO:0003677">
    <property type="term" value="F:DNA binding"/>
    <property type="evidence" value="ECO:0007669"/>
    <property type="project" value="InterPro"/>
</dbReference>
<protein>
    <recommendedName>
        <fullName evidence="1">Transposase IS116/IS110/IS902 C-terminal domain-containing protein</fullName>
    </recommendedName>
</protein>
<dbReference type="Pfam" id="PF02371">
    <property type="entry name" value="Transposase_20"/>
    <property type="match status" value="1"/>
</dbReference>
<evidence type="ECO:0000259" key="1">
    <source>
        <dbReference type="Pfam" id="PF02371"/>
    </source>
</evidence>
<accession>A0A8H9FYL7</accession>
<dbReference type="GO" id="GO:0006313">
    <property type="term" value="P:DNA transposition"/>
    <property type="evidence" value="ECO:0007669"/>
    <property type="project" value="InterPro"/>
</dbReference>
<evidence type="ECO:0000313" key="3">
    <source>
        <dbReference type="Proteomes" id="UP000614460"/>
    </source>
</evidence>
<comment type="caution">
    <text evidence="2">The sequence shown here is derived from an EMBL/GenBank/DDBJ whole genome shotgun (WGS) entry which is preliminary data.</text>
</comment>
<dbReference type="PANTHER" id="PTHR33055:SF3">
    <property type="entry name" value="PUTATIVE TRANSPOSASE FOR IS117-RELATED"/>
    <property type="match status" value="1"/>
</dbReference>
<dbReference type="AlphaFoldDB" id="A0A8H9FYL7"/>
<dbReference type="GO" id="GO:0004803">
    <property type="term" value="F:transposase activity"/>
    <property type="evidence" value="ECO:0007669"/>
    <property type="project" value="InterPro"/>
</dbReference>
<evidence type="ECO:0000313" key="2">
    <source>
        <dbReference type="EMBL" id="GGE17963.1"/>
    </source>
</evidence>
<feature type="domain" description="Transposase IS116/IS110/IS902 C-terminal" evidence="1">
    <location>
        <begin position="20"/>
        <end position="104"/>
    </location>
</feature>
<dbReference type="PANTHER" id="PTHR33055">
    <property type="entry name" value="TRANSPOSASE FOR INSERTION SEQUENCE ELEMENT IS1111A"/>
    <property type="match status" value="1"/>
</dbReference>
<sequence length="117" mass="13411">MEDEVTDMIKNDESMLQNYRIISSIKGIGPVIAWMKIAYIGNFTSFTDARKYTVYVGVIPFEHTSGSSIKGRKRLSHIAHKELKNELNQAAKAAMTHESELNAYAERKLKDKAYHRY</sequence>
<reference evidence="2" key="1">
    <citation type="journal article" date="2014" name="Int. J. Syst. Evol. Microbiol.">
        <title>Complete genome sequence of Corynebacterium casei LMG S-19264T (=DSM 44701T), isolated from a smear-ripened cheese.</title>
        <authorList>
            <consortium name="US DOE Joint Genome Institute (JGI-PGF)"/>
            <person name="Walter F."/>
            <person name="Albersmeier A."/>
            <person name="Kalinowski J."/>
            <person name="Ruckert C."/>
        </authorList>
    </citation>
    <scope>NUCLEOTIDE SEQUENCE</scope>
    <source>
        <strain evidence="2">CGMCC 1.15966</strain>
    </source>
</reference>
<dbReference type="EMBL" id="BMKM01000003">
    <property type="protein sequence ID" value="GGE17963.1"/>
    <property type="molecule type" value="Genomic_DNA"/>
</dbReference>